<dbReference type="RefSeq" id="WP_143024010.1">
    <property type="nucleotide sequence ID" value="NZ_FNHG01000002.1"/>
</dbReference>
<dbReference type="STRING" id="144026.SAMN04488568_10256"/>
<dbReference type="Gene3D" id="3.40.50.300">
    <property type="entry name" value="P-loop containing nucleotide triphosphate hydrolases"/>
    <property type="match status" value="1"/>
</dbReference>
<dbReference type="AlphaFoldDB" id="A0A1G9MP69"/>
<evidence type="ECO:0000313" key="2">
    <source>
        <dbReference type="Proteomes" id="UP000199759"/>
    </source>
</evidence>
<proteinExistence type="predicted"/>
<evidence type="ECO:0000313" key="1">
    <source>
        <dbReference type="EMBL" id="SDL75883.1"/>
    </source>
</evidence>
<dbReference type="InterPro" id="IPR027417">
    <property type="entry name" value="P-loop_NTPase"/>
</dbReference>
<protein>
    <recommendedName>
        <fullName evidence="3">Sulfotransferase family protein</fullName>
    </recommendedName>
</protein>
<name>A0A1G9MP69_9PROT</name>
<gene>
    <name evidence="1" type="ORF">SAMN04488568_10256</name>
</gene>
<dbReference type="OrthoDB" id="288532at2"/>
<dbReference type="EMBL" id="FNHG01000002">
    <property type="protein sequence ID" value="SDL75883.1"/>
    <property type="molecule type" value="Genomic_DNA"/>
</dbReference>
<dbReference type="SUPFAM" id="SSF52540">
    <property type="entry name" value="P-loop containing nucleoside triphosphate hydrolases"/>
    <property type="match status" value="1"/>
</dbReference>
<keyword evidence="2" id="KW-1185">Reference proteome</keyword>
<sequence length="265" mass="29609">MLISIHIPKTAGTAWRLMIEANAGLQASFVSVEARDRDDAATRALALIDSGRENEARTLVEDAGCQMIHGHRADAFLKLFPNAPAIFWLREPKPRLLSEYTHLKTFKREEGKLGQAIHAGAADLGDLARARGQIYTRLESRLDEHPGGYIAMLTERADQAAQAFHAALGWRGHLARRNVAPRMSSATLDALVDGQNEALDEILASDRRIHDQWRQRWDSGEAGERAMALLQAGPRRQPPPLRHYLRRLAGIGKERLGRALGRDWR</sequence>
<evidence type="ECO:0008006" key="3">
    <source>
        <dbReference type="Google" id="ProtNLM"/>
    </source>
</evidence>
<dbReference type="Proteomes" id="UP000199759">
    <property type="component" value="Unassembled WGS sequence"/>
</dbReference>
<accession>A0A1G9MP69</accession>
<reference evidence="1 2" key="1">
    <citation type="submission" date="2016-10" db="EMBL/GenBank/DDBJ databases">
        <authorList>
            <person name="de Groot N.N."/>
        </authorList>
    </citation>
    <scope>NUCLEOTIDE SEQUENCE [LARGE SCALE GENOMIC DNA]</scope>
    <source>
        <strain evidence="1 2">DSM 16077</strain>
    </source>
</reference>
<organism evidence="1 2">
    <name type="scientific">Maricaulis salignorans</name>
    <dbReference type="NCBI Taxonomy" id="144026"/>
    <lineage>
        <taxon>Bacteria</taxon>
        <taxon>Pseudomonadati</taxon>
        <taxon>Pseudomonadota</taxon>
        <taxon>Alphaproteobacteria</taxon>
        <taxon>Maricaulales</taxon>
        <taxon>Maricaulaceae</taxon>
        <taxon>Maricaulis</taxon>
    </lineage>
</organism>